<evidence type="ECO:0000313" key="1">
    <source>
        <dbReference type="EMBL" id="JAH44687.1"/>
    </source>
</evidence>
<sequence length="33" mass="3663">MPCFQSSSVSVLQYLSLICLSCMSAVPREKLNQ</sequence>
<reference evidence="1" key="2">
    <citation type="journal article" date="2015" name="Fish Shellfish Immunol.">
        <title>Early steps in the European eel (Anguilla anguilla)-Vibrio vulnificus interaction in the gills: Role of the RtxA13 toxin.</title>
        <authorList>
            <person name="Callol A."/>
            <person name="Pajuelo D."/>
            <person name="Ebbesson L."/>
            <person name="Teles M."/>
            <person name="MacKenzie S."/>
            <person name="Amaro C."/>
        </authorList>
    </citation>
    <scope>NUCLEOTIDE SEQUENCE</scope>
</reference>
<accession>A0A0E9STU7</accession>
<dbReference type="AlphaFoldDB" id="A0A0E9STU7"/>
<name>A0A0E9STU7_ANGAN</name>
<reference evidence="1" key="1">
    <citation type="submission" date="2014-11" db="EMBL/GenBank/DDBJ databases">
        <authorList>
            <person name="Amaro Gonzalez C."/>
        </authorList>
    </citation>
    <scope>NUCLEOTIDE SEQUENCE</scope>
</reference>
<dbReference type="EMBL" id="GBXM01063890">
    <property type="protein sequence ID" value="JAH44687.1"/>
    <property type="molecule type" value="Transcribed_RNA"/>
</dbReference>
<proteinExistence type="predicted"/>
<organism evidence="1">
    <name type="scientific">Anguilla anguilla</name>
    <name type="common">European freshwater eel</name>
    <name type="synonym">Muraena anguilla</name>
    <dbReference type="NCBI Taxonomy" id="7936"/>
    <lineage>
        <taxon>Eukaryota</taxon>
        <taxon>Metazoa</taxon>
        <taxon>Chordata</taxon>
        <taxon>Craniata</taxon>
        <taxon>Vertebrata</taxon>
        <taxon>Euteleostomi</taxon>
        <taxon>Actinopterygii</taxon>
        <taxon>Neopterygii</taxon>
        <taxon>Teleostei</taxon>
        <taxon>Anguilliformes</taxon>
        <taxon>Anguillidae</taxon>
        <taxon>Anguilla</taxon>
    </lineage>
</organism>
<protein>
    <submittedName>
        <fullName evidence="1">Uncharacterized protein</fullName>
    </submittedName>
</protein>